<dbReference type="STRING" id="81985.R0HUQ3"/>
<dbReference type="InterPro" id="IPR045133">
    <property type="entry name" value="IRE1/2-like"/>
</dbReference>
<protein>
    <recommendedName>
        <fullName evidence="8">Protein kinase domain-containing protein</fullName>
    </recommendedName>
</protein>
<dbReference type="EMBL" id="KB870808">
    <property type="protein sequence ID" value="EOA29140.1"/>
    <property type="molecule type" value="Genomic_DNA"/>
</dbReference>
<organism evidence="6 7">
    <name type="scientific">Capsella rubella</name>
    <dbReference type="NCBI Taxonomy" id="81985"/>
    <lineage>
        <taxon>Eukaryota</taxon>
        <taxon>Viridiplantae</taxon>
        <taxon>Streptophyta</taxon>
        <taxon>Embryophyta</taxon>
        <taxon>Tracheophyta</taxon>
        <taxon>Spermatophyta</taxon>
        <taxon>Magnoliopsida</taxon>
        <taxon>eudicotyledons</taxon>
        <taxon>Gunneridae</taxon>
        <taxon>Pentapetalae</taxon>
        <taxon>rosids</taxon>
        <taxon>malvids</taxon>
        <taxon>Brassicales</taxon>
        <taxon>Brassicaceae</taxon>
        <taxon>Camelineae</taxon>
        <taxon>Capsella</taxon>
    </lineage>
</organism>
<dbReference type="InterPro" id="IPR000719">
    <property type="entry name" value="Prot_kinase_dom"/>
</dbReference>
<dbReference type="Pfam" id="PF06479">
    <property type="entry name" value="Ribonuc_2-5A"/>
    <property type="match status" value="1"/>
</dbReference>
<dbReference type="GO" id="GO:1990604">
    <property type="term" value="C:IRE1-TRAF2-ASK1 complex"/>
    <property type="evidence" value="ECO:0007669"/>
    <property type="project" value="TreeGrafter"/>
</dbReference>
<dbReference type="SMART" id="SM00220">
    <property type="entry name" value="S_TKc"/>
    <property type="match status" value="1"/>
</dbReference>
<dbReference type="InterPro" id="IPR011009">
    <property type="entry name" value="Kinase-like_dom_sf"/>
</dbReference>
<keyword evidence="7" id="KW-1185">Reference proteome</keyword>
<dbReference type="PROSITE" id="PS00108">
    <property type="entry name" value="PROTEIN_KINASE_ST"/>
    <property type="match status" value="1"/>
</dbReference>
<keyword evidence="3" id="KW-0067">ATP-binding</keyword>
<name>R0HUQ3_9BRAS</name>
<dbReference type="Proteomes" id="UP000029121">
    <property type="component" value="Unassembled WGS sequence"/>
</dbReference>
<evidence type="ECO:0000313" key="7">
    <source>
        <dbReference type="Proteomes" id="UP000029121"/>
    </source>
</evidence>
<dbReference type="GO" id="GO:0051082">
    <property type="term" value="F:unfolded protein binding"/>
    <property type="evidence" value="ECO:0007669"/>
    <property type="project" value="TreeGrafter"/>
</dbReference>
<keyword evidence="2" id="KW-0547">Nucleotide-binding</keyword>
<dbReference type="Pfam" id="PF00069">
    <property type="entry name" value="Pkinase"/>
    <property type="match status" value="1"/>
</dbReference>
<dbReference type="GO" id="GO:0036498">
    <property type="term" value="P:IRE1-mediated unfolded protein response"/>
    <property type="evidence" value="ECO:0007669"/>
    <property type="project" value="TreeGrafter"/>
</dbReference>
<keyword evidence="1" id="KW-0732">Signal</keyword>
<sequence>MILVGCVVVWVIRFLCKRKSLKKIRETKRKKKRKVKEQTDSKSGLLCELASSGEEDHVIEEETNAKSARSVLPGKDLSEWYNSVEAVLQFHVDQEDKEIGRMVTNKLFLSSKKIESGSHNGNEVFEGIYERRLVAVKCLDLSRSNDADKNDLEILYKSDDHSNIIRLHGFEHDKDHGYICLERWRCSLDDLIRLTVRQFSKSTKTVAPSDSLEEDMAKFNLWKAVGNPLPLTIKLMRDIVYGLLHLHKLRIMHRDLKPQNVLIISKGETLTAKISDMGICKRLITKDIISFDHLDTCYGSPGWQAPEQILKQKESETIDMFRFGCILFYSITGNHPFGRSSDRDNNITTDNKVNFSQVKHPEASHLINQLLHARPNLRKILGKKKLRKDSIDNHALNHPTFWTANKRLEFLRVASDRLEQADSALLSILRNKAQSVFGGRTWDKKLQKKVLQIIAPGSQQSQQVQVVQQSKRTYDYANIRHLLRLIRNTINHYLEFPPDIQQLLGQVPDGVDEYFASRFPDLLIEIYKVIAKNYKGESQFETYFYGNNI</sequence>
<dbReference type="Gene3D" id="1.20.1440.180">
    <property type="entry name" value="KEN domain"/>
    <property type="match status" value="1"/>
</dbReference>
<accession>R0HUQ3</accession>
<evidence type="ECO:0000256" key="2">
    <source>
        <dbReference type="ARBA" id="ARBA00022741"/>
    </source>
</evidence>
<dbReference type="PANTHER" id="PTHR13954">
    <property type="entry name" value="IRE1-RELATED"/>
    <property type="match status" value="1"/>
</dbReference>
<dbReference type="PROSITE" id="PS51392">
    <property type="entry name" value="KEN"/>
    <property type="match status" value="1"/>
</dbReference>
<dbReference type="InterPro" id="IPR010513">
    <property type="entry name" value="KEN_dom"/>
</dbReference>
<reference evidence="7" key="1">
    <citation type="journal article" date="2013" name="Nat. Genet.">
        <title>The Capsella rubella genome and the genomic consequences of rapid mating system evolution.</title>
        <authorList>
            <person name="Slotte T."/>
            <person name="Hazzouri K.M."/>
            <person name="Agren J.A."/>
            <person name="Koenig D."/>
            <person name="Maumus F."/>
            <person name="Guo Y.L."/>
            <person name="Steige K."/>
            <person name="Platts A.E."/>
            <person name="Escobar J.S."/>
            <person name="Newman L.K."/>
            <person name="Wang W."/>
            <person name="Mandakova T."/>
            <person name="Vello E."/>
            <person name="Smith L.M."/>
            <person name="Henz S.R."/>
            <person name="Steffen J."/>
            <person name="Takuno S."/>
            <person name="Brandvain Y."/>
            <person name="Coop G."/>
            <person name="Andolfatto P."/>
            <person name="Hu T.T."/>
            <person name="Blanchette M."/>
            <person name="Clark R.M."/>
            <person name="Quesneville H."/>
            <person name="Nordborg M."/>
            <person name="Gaut B.S."/>
            <person name="Lysak M.A."/>
            <person name="Jenkins J."/>
            <person name="Grimwood J."/>
            <person name="Chapman J."/>
            <person name="Prochnik S."/>
            <person name="Shu S."/>
            <person name="Rokhsar D."/>
            <person name="Schmutz J."/>
            <person name="Weigel D."/>
            <person name="Wright S.I."/>
        </authorList>
    </citation>
    <scope>NUCLEOTIDE SEQUENCE [LARGE SCALE GENOMIC DNA]</scope>
    <source>
        <strain evidence="7">cv. Monte Gargano</strain>
    </source>
</reference>
<feature type="domain" description="Protein kinase" evidence="4">
    <location>
        <begin position="93"/>
        <end position="401"/>
    </location>
</feature>
<dbReference type="eggNOG" id="KOG1027">
    <property type="taxonomic scope" value="Eukaryota"/>
</dbReference>
<evidence type="ECO:0000259" key="5">
    <source>
        <dbReference type="PROSITE" id="PS51392"/>
    </source>
</evidence>
<dbReference type="GO" id="GO:0004521">
    <property type="term" value="F:RNA endonuclease activity"/>
    <property type="evidence" value="ECO:0007669"/>
    <property type="project" value="InterPro"/>
</dbReference>
<dbReference type="GO" id="GO:0005524">
    <property type="term" value="F:ATP binding"/>
    <property type="evidence" value="ECO:0007669"/>
    <property type="project" value="UniProtKB-KW"/>
</dbReference>
<dbReference type="GO" id="GO:0004674">
    <property type="term" value="F:protein serine/threonine kinase activity"/>
    <property type="evidence" value="ECO:0007669"/>
    <property type="project" value="InterPro"/>
</dbReference>
<evidence type="ECO:0000256" key="1">
    <source>
        <dbReference type="ARBA" id="ARBA00022729"/>
    </source>
</evidence>
<dbReference type="SMART" id="SM00580">
    <property type="entry name" value="PUG"/>
    <property type="match status" value="1"/>
</dbReference>
<dbReference type="Gene3D" id="3.30.200.20">
    <property type="entry name" value="Phosphorylase Kinase, domain 1"/>
    <property type="match status" value="1"/>
</dbReference>
<feature type="domain" description="KEN" evidence="5">
    <location>
        <begin position="404"/>
        <end position="546"/>
    </location>
</feature>
<dbReference type="PROSITE" id="PS50011">
    <property type="entry name" value="PROTEIN_KINASE_DOM"/>
    <property type="match status" value="1"/>
</dbReference>
<dbReference type="GO" id="GO:0006397">
    <property type="term" value="P:mRNA processing"/>
    <property type="evidence" value="ECO:0007669"/>
    <property type="project" value="InterPro"/>
</dbReference>
<dbReference type="SUPFAM" id="SSF56112">
    <property type="entry name" value="Protein kinase-like (PK-like)"/>
    <property type="match status" value="1"/>
</dbReference>
<dbReference type="InterPro" id="IPR038357">
    <property type="entry name" value="KEN_sf"/>
</dbReference>
<dbReference type="PANTHER" id="PTHR13954:SF6">
    <property type="entry name" value="NON-SPECIFIC SERINE_THREONINE PROTEIN KINASE"/>
    <property type="match status" value="1"/>
</dbReference>
<dbReference type="InterPro" id="IPR008271">
    <property type="entry name" value="Ser/Thr_kinase_AS"/>
</dbReference>
<proteinExistence type="predicted"/>
<dbReference type="AlphaFoldDB" id="R0HUQ3"/>
<dbReference type="Gene3D" id="1.10.510.10">
    <property type="entry name" value="Transferase(Phosphotransferase) domain 1"/>
    <property type="match status" value="1"/>
</dbReference>
<evidence type="ECO:0000259" key="4">
    <source>
        <dbReference type="PROSITE" id="PS50011"/>
    </source>
</evidence>
<evidence type="ECO:0000313" key="6">
    <source>
        <dbReference type="EMBL" id="EOA29140.1"/>
    </source>
</evidence>
<evidence type="ECO:0000256" key="3">
    <source>
        <dbReference type="ARBA" id="ARBA00022840"/>
    </source>
</evidence>
<evidence type="ECO:0008006" key="8">
    <source>
        <dbReference type="Google" id="ProtNLM"/>
    </source>
</evidence>
<gene>
    <name evidence="6" type="ORF">CARUB_v10025409mg</name>
</gene>